<evidence type="ECO:0000313" key="3">
    <source>
        <dbReference type="EMBL" id="GAA2131533.1"/>
    </source>
</evidence>
<keyword evidence="4" id="KW-1185">Reference proteome</keyword>
<dbReference type="Proteomes" id="UP001501020">
    <property type="component" value="Unassembled WGS sequence"/>
</dbReference>
<dbReference type="EMBL" id="BAAAMR010000016">
    <property type="protein sequence ID" value="GAA2131533.1"/>
    <property type="molecule type" value="Genomic_DNA"/>
</dbReference>
<protein>
    <recommendedName>
        <fullName evidence="5">Toxin-antitoxin system, toxin component</fullName>
    </recommendedName>
</protein>
<keyword evidence="2" id="KW-0812">Transmembrane</keyword>
<evidence type="ECO:0008006" key="5">
    <source>
        <dbReference type="Google" id="ProtNLM"/>
    </source>
</evidence>
<comment type="caution">
    <text evidence="3">The sequence shown here is derived from an EMBL/GenBank/DDBJ whole genome shotgun (WGS) entry which is preliminary data.</text>
</comment>
<gene>
    <name evidence="3" type="ORF">GCM10009727_23970</name>
</gene>
<name>A0ABP5KIC8_9ACTN</name>
<feature type="transmembrane region" description="Helical" evidence="2">
    <location>
        <begin position="124"/>
        <end position="142"/>
    </location>
</feature>
<proteinExistence type="predicted"/>
<organism evidence="3 4">
    <name type="scientific">Actinomadura napierensis</name>
    <dbReference type="NCBI Taxonomy" id="267854"/>
    <lineage>
        <taxon>Bacteria</taxon>
        <taxon>Bacillati</taxon>
        <taxon>Actinomycetota</taxon>
        <taxon>Actinomycetes</taxon>
        <taxon>Streptosporangiales</taxon>
        <taxon>Thermomonosporaceae</taxon>
        <taxon>Actinomadura</taxon>
    </lineage>
</organism>
<feature type="compositionally biased region" description="Pro residues" evidence="1">
    <location>
        <begin position="40"/>
        <end position="56"/>
    </location>
</feature>
<evidence type="ECO:0000256" key="1">
    <source>
        <dbReference type="SAM" id="MobiDB-lite"/>
    </source>
</evidence>
<keyword evidence="2" id="KW-1133">Transmembrane helix</keyword>
<feature type="region of interest" description="Disordered" evidence="1">
    <location>
        <begin position="1"/>
        <end position="61"/>
    </location>
</feature>
<dbReference type="RefSeq" id="WP_344264967.1">
    <property type="nucleotide sequence ID" value="NZ_BAAAMR010000016.1"/>
</dbReference>
<evidence type="ECO:0000256" key="2">
    <source>
        <dbReference type="SAM" id="Phobius"/>
    </source>
</evidence>
<feature type="compositionally biased region" description="Low complexity" evidence="1">
    <location>
        <begin position="17"/>
        <end position="39"/>
    </location>
</feature>
<evidence type="ECO:0000313" key="4">
    <source>
        <dbReference type="Proteomes" id="UP001501020"/>
    </source>
</evidence>
<keyword evidence="2" id="KW-0472">Membrane</keyword>
<reference evidence="4" key="1">
    <citation type="journal article" date="2019" name="Int. J. Syst. Evol. Microbiol.">
        <title>The Global Catalogue of Microorganisms (GCM) 10K type strain sequencing project: providing services to taxonomists for standard genome sequencing and annotation.</title>
        <authorList>
            <consortium name="The Broad Institute Genomics Platform"/>
            <consortium name="The Broad Institute Genome Sequencing Center for Infectious Disease"/>
            <person name="Wu L."/>
            <person name="Ma J."/>
        </authorList>
    </citation>
    <scope>NUCLEOTIDE SEQUENCE [LARGE SCALE GENOMIC DNA]</scope>
    <source>
        <strain evidence="4">JCM 13850</strain>
    </source>
</reference>
<feature type="transmembrane region" description="Helical" evidence="2">
    <location>
        <begin position="177"/>
        <end position="197"/>
    </location>
</feature>
<sequence>MQPPSDQTPYGYGGSPYGAPQQAPYAGQQQYAPPQQQAPYGPPPQQAPYGAPPAQPLPYGAQQASHYGPQCRFCGCVPAAETTFRGHRGMILMMSFLHTKGPFCRDCGLAVFRDMTAKTLIGGWWGYISFIATPVTVLINLTRHGKVASLAPPMPPPDGSPHRHPADPGPPLMSRPIAIIGALVPALLIILIILIGVA</sequence>
<accession>A0ABP5KIC8</accession>